<dbReference type="GO" id="GO:0005829">
    <property type="term" value="C:cytosol"/>
    <property type="evidence" value="ECO:0007669"/>
    <property type="project" value="TreeGrafter"/>
</dbReference>
<evidence type="ECO:0000256" key="1">
    <source>
        <dbReference type="ARBA" id="ARBA00004990"/>
    </source>
</evidence>
<dbReference type="PANTHER" id="PTHR21299:SF1">
    <property type="entry name" value="PANTOATE--BETA-ALANINE LIGASE"/>
    <property type="match status" value="1"/>
</dbReference>
<evidence type="ECO:0000313" key="10">
    <source>
        <dbReference type="EMBL" id="VAX13687.1"/>
    </source>
</evidence>
<dbReference type="SUPFAM" id="SSF52374">
    <property type="entry name" value="Nucleotidylyl transferase"/>
    <property type="match status" value="1"/>
</dbReference>
<comment type="pathway">
    <text evidence="1">Cofactor biosynthesis; (R)-pantothenate biosynthesis; (R)-pantothenate from (R)-pantoate and beta-alanine: step 1/1.</text>
</comment>
<dbReference type="FunFam" id="3.40.50.620:FF:000013">
    <property type="entry name" value="Pantothenate synthetase"/>
    <property type="match status" value="1"/>
</dbReference>
<dbReference type="PANTHER" id="PTHR21299">
    <property type="entry name" value="CYTIDYLATE KINASE/PANTOATE-BETA-ALANINE LIGASE"/>
    <property type="match status" value="1"/>
</dbReference>
<dbReference type="GO" id="GO:0005524">
    <property type="term" value="F:ATP binding"/>
    <property type="evidence" value="ECO:0007669"/>
    <property type="project" value="UniProtKB-KW"/>
</dbReference>
<dbReference type="UniPathway" id="UPA00028">
    <property type="reaction ID" value="UER00005"/>
</dbReference>
<protein>
    <recommendedName>
        <fullName evidence="3">pantoate--beta-alanine ligase (AMP-forming)</fullName>
        <ecNumber evidence="3">6.3.2.1</ecNumber>
    </recommendedName>
    <alternativeName>
        <fullName evidence="8">Pantoate-activating enzyme</fullName>
    </alternativeName>
</protein>
<keyword evidence="4 10" id="KW-0436">Ligase</keyword>
<gene>
    <name evidence="10" type="ORF">MNBD_GAMMA24-679</name>
</gene>
<dbReference type="AlphaFoldDB" id="A0A3B1CA13"/>
<accession>A0A3B1CA13</accession>
<evidence type="ECO:0000256" key="6">
    <source>
        <dbReference type="ARBA" id="ARBA00022741"/>
    </source>
</evidence>
<keyword evidence="6" id="KW-0547">Nucleotide-binding</keyword>
<dbReference type="Gene3D" id="3.30.1300.10">
    <property type="entry name" value="Pantoate-beta-alanine ligase, C-terminal domain"/>
    <property type="match status" value="1"/>
</dbReference>
<comment type="similarity">
    <text evidence="2">Belongs to the pantothenate synthetase family.</text>
</comment>
<comment type="catalytic activity">
    <reaction evidence="9">
        <text>(R)-pantoate + beta-alanine + ATP = (R)-pantothenate + AMP + diphosphate + H(+)</text>
        <dbReference type="Rhea" id="RHEA:10912"/>
        <dbReference type="ChEBI" id="CHEBI:15378"/>
        <dbReference type="ChEBI" id="CHEBI:15980"/>
        <dbReference type="ChEBI" id="CHEBI:29032"/>
        <dbReference type="ChEBI" id="CHEBI:30616"/>
        <dbReference type="ChEBI" id="CHEBI:33019"/>
        <dbReference type="ChEBI" id="CHEBI:57966"/>
        <dbReference type="ChEBI" id="CHEBI:456215"/>
        <dbReference type="EC" id="6.3.2.1"/>
    </reaction>
</comment>
<evidence type="ECO:0000256" key="8">
    <source>
        <dbReference type="ARBA" id="ARBA00032806"/>
    </source>
</evidence>
<evidence type="ECO:0000256" key="5">
    <source>
        <dbReference type="ARBA" id="ARBA00022655"/>
    </source>
</evidence>
<dbReference type="InterPro" id="IPR003721">
    <property type="entry name" value="Pantoate_ligase"/>
</dbReference>
<evidence type="ECO:0000256" key="3">
    <source>
        <dbReference type="ARBA" id="ARBA00012219"/>
    </source>
</evidence>
<name>A0A3B1CA13_9ZZZZ</name>
<dbReference type="EMBL" id="UOFZ01000130">
    <property type="protein sequence ID" value="VAX13687.1"/>
    <property type="molecule type" value="Genomic_DNA"/>
</dbReference>
<organism evidence="10">
    <name type="scientific">hydrothermal vent metagenome</name>
    <dbReference type="NCBI Taxonomy" id="652676"/>
    <lineage>
        <taxon>unclassified sequences</taxon>
        <taxon>metagenomes</taxon>
        <taxon>ecological metagenomes</taxon>
    </lineage>
</organism>
<sequence length="280" mass="31242">MQVISAIDELRRTVQTWRKADQSVGFVPTMGNLHAGHLALLKEAARHCQRVVASIFVNPLQFDEEDDLLAYPRTLEADMAQLESIGVDTLFTPTEASLYPHGREAITRVDVVGLGDILEGAARPGHFVGVSTVVTKLFNCVQPDLAVFGEKDFQQWLLVRRLVADLNMPITLVGLATVREADGLAMSSRNRRLTADERKIAPLLYQELQTIRQTLLRENSDYVALEQVAIERLRQLGFVPEYVAIRDADTLACINNDTENRVILAAARLGDTRLIDNLRL</sequence>
<dbReference type="GO" id="GO:0015940">
    <property type="term" value="P:pantothenate biosynthetic process"/>
    <property type="evidence" value="ECO:0007669"/>
    <property type="project" value="UniProtKB-UniPathway"/>
</dbReference>
<evidence type="ECO:0000256" key="7">
    <source>
        <dbReference type="ARBA" id="ARBA00022840"/>
    </source>
</evidence>
<dbReference type="CDD" id="cd00560">
    <property type="entry name" value="PanC"/>
    <property type="match status" value="1"/>
</dbReference>
<dbReference type="HAMAP" id="MF_00158">
    <property type="entry name" value="PanC"/>
    <property type="match status" value="1"/>
</dbReference>
<dbReference type="Gene3D" id="3.40.50.620">
    <property type="entry name" value="HUPs"/>
    <property type="match status" value="1"/>
</dbReference>
<proteinExistence type="inferred from homology"/>
<dbReference type="NCBIfam" id="TIGR00125">
    <property type="entry name" value="cyt_tran_rel"/>
    <property type="match status" value="1"/>
</dbReference>
<keyword evidence="7" id="KW-0067">ATP-binding</keyword>
<dbReference type="EC" id="6.3.2.1" evidence="3"/>
<reference evidence="10" key="1">
    <citation type="submission" date="2018-06" db="EMBL/GenBank/DDBJ databases">
        <authorList>
            <person name="Zhirakovskaya E."/>
        </authorList>
    </citation>
    <scope>NUCLEOTIDE SEQUENCE</scope>
</reference>
<dbReference type="InterPro" id="IPR014729">
    <property type="entry name" value="Rossmann-like_a/b/a_fold"/>
</dbReference>
<evidence type="ECO:0000256" key="9">
    <source>
        <dbReference type="ARBA" id="ARBA00048258"/>
    </source>
</evidence>
<keyword evidence="5" id="KW-0566">Pantothenate biosynthesis</keyword>
<dbReference type="Pfam" id="PF02569">
    <property type="entry name" value="Pantoate_ligase"/>
    <property type="match status" value="1"/>
</dbReference>
<dbReference type="NCBIfam" id="TIGR00018">
    <property type="entry name" value="panC"/>
    <property type="match status" value="1"/>
</dbReference>
<evidence type="ECO:0000256" key="2">
    <source>
        <dbReference type="ARBA" id="ARBA00009256"/>
    </source>
</evidence>
<evidence type="ECO:0000256" key="4">
    <source>
        <dbReference type="ARBA" id="ARBA00022598"/>
    </source>
</evidence>
<dbReference type="InterPro" id="IPR004821">
    <property type="entry name" value="Cyt_trans-like"/>
</dbReference>
<dbReference type="InterPro" id="IPR042176">
    <property type="entry name" value="Pantoate_ligase_C"/>
</dbReference>
<dbReference type="GO" id="GO:0004592">
    <property type="term" value="F:pantoate-beta-alanine ligase activity"/>
    <property type="evidence" value="ECO:0007669"/>
    <property type="project" value="UniProtKB-EC"/>
</dbReference>